<organism evidence="10 11">
    <name type="scientific">Eumeta variegata</name>
    <name type="common">Bagworm moth</name>
    <name type="synonym">Eumeta japonica</name>
    <dbReference type="NCBI Taxonomy" id="151549"/>
    <lineage>
        <taxon>Eukaryota</taxon>
        <taxon>Metazoa</taxon>
        <taxon>Ecdysozoa</taxon>
        <taxon>Arthropoda</taxon>
        <taxon>Hexapoda</taxon>
        <taxon>Insecta</taxon>
        <taxon>Pterygota</taxon>
        <taxon>Neoptera</taxon>
        <taxon>Endopterygota</taxon>
        <taxon>Lepidoptera</taxon>
        <taxon>Glossata</taxon>
        <taxon>Ditrysia</taxon>
        <taxon>Tineoidea</taxon>
        <taxon>Psychidae</taxon>
        <taxon>Oiketicinae</taxon>
        <taxon>Eumeta</taxon>
    </lineage>
</organism>
<comment type="caution">
    <text evidence="10">The sequence shown here is derived from an EMBL/GenBank/DDBJ whole genome shotgun (WGS) entry which is preliminary data.</text>
</comment>
<comment type="subcellular location">
    <subcellularLocation>
        <location evidence="1">Membrane</location>
        <topology evidence="1">Multi-pass membrane protein</topology>
    </subcellularLocation>
</comment>
<feature type="chain" id="PRO_5020024986" description="SID1 transmembrane family member 1" evidence="9">
    <location>
        <begin position="17"/>
        <end position="421"/>
    </location>
</feature>
<protein>
    <recommendedName>
        <fullName evidence="12">SID1 transmembrane family member 1</fullName>
    </recommendedName>
</protein>
<sequence>MWCPLLLACALAGARAQEDVTVIRLELPFDEKHSVVVNTSVEYIVGFTQKAKHVTNMLKKKQTKREADIPTSFIAPEARPEFKPRAKPPSYPGQGRRGWGRQPRQALDSGTTLEPPSSVGGPNWPQGTSAPVVVWLSSADARAASPVLVTARQSTNALTWQLPWSTTAGTLVHELQRTLCPRNTSQVGEPDPECAEEGDSPWRMSLHISSTCAASAEVSFRTTTRDWGLDYQKETEAVVSQAAPSVHYYAFDDHQESVRLIISSEDDVCAMVSVQNVNAGSGRRRRHVREPRSFAHPKNNVKRNEPNHILMLTCETTCERPPPRGRPPPQRPVHRTARLVEAGRMPRALIILTRALLSHHRHFYGPHKYVDLAGGGIQCANFCLSVPDPTDGGRGAARRPAHDGAALGRGPSVGMFGFFLR</sequence>
<dbReference type="AlphaFoldDB" id="A0A4C1WRJ5"/>
<dbReference type="InterPro" id="IPR025958">
    <property type="entry name" value="SID1_TM_fam"/>
</dbReference>
<proteinExistence type="inferred from homology"/>
<evidence type="ECO:0000313" key="10">
    <source>
        <dbReference type="EMBL" id="GBP53583.1"/>
    </source>
</evidence>
<dbReference type="GO" id="GO:0003725">
    <property type="term" value="F:double-stranded RNA binding"/>
    <property type="evidence" value="ECO:0007669"/>
    <property type="project" value="TreeGrafter"/>
</dbReference>
<evidence type="ECO:0000256" key="8">
    <source>
        <dbReference type="SAM" id="MobiDB-lite"/>
    </source>
</evidence>
<evidence type="ECO:0000256" key="3">
    <source>
        <dbReference type="ARBA" id="ARBA00022692"/>
    </source>
</evidence>
<reference evidence="10 11" key="1">
    <citation type="journal article" date="2019" name="Commun. Biol.">
        <title>The bagworm genome reveals a unique fibroin gene that provides high tensile strength.</title>
        <authorList>
            <person name="Kono N."/>
            <person name="Nakamura H."/>
            <person name="Ohtoshi R."/>
            <person name="Tomita M."/>
            <person name="Numata K."/>
            <person name="Arakawa K."/>
        </authorList>
    </citation>
    <scope>NUCLEOTIDE SEQUENCE [LARGE SCALE GENOMIC DNA]</scope>
</reference>
<dbReference type="GO" id="GO:0005886">
    <property type="term" value="C:plasma membrane"/>
    <property type="evidence" value="ECO:0007669"/>
    <property type="project" value="TreeGrafter"/>
</dbReference>
<keyword evidence="3" id="KW-0812">Transmembrane</keyword>
<name>A0A4C1WRJ5_EUMVA</name>
<evidence type="ECO:0000256" key="5">
    <source>
        <dbReference type="ARBA" id="ARBA00022989"/>
    </source>
</evidence>
<gene>
    <name evidence="10" type="ORF">EVAR_79797_1</name>
</gene>
<evidence type="ECO:0000256" key="7">
    <source>
        <dbReference type="ARBA" id="ARBA00023180"/>
    </source>
</evidence>
<keyword evidence="6" id="KW-0472">Membrane</keyword>
<evidence type="ECO:0000256" key="2">
    <source>
        <dbReference type="ARBA" id="ARBA00006618"/>
    </source>
</evidence>
<keyword evidence="7" id="KW-0325">Glycoprotein</keyword>
<evidence type="ECO:0000256" key="6">
    <source>
        <dbReference type="ARBA" id="ARBA00023136"/>
    </source>
</evidence>
<evidence type="ECO:0008006" key="12">
    <source>
        <dbReference type="Google" id="ProtNLM"/>
    </source>
</evidence>
<dbReference type="PANTHER" id="PTHR12185">
    <property type="entry name" value="SID1 TRANSMEMBRANE FAMILY MEMEBER"/>
    <property type="match status" value="1"/>
</dbReference>
<keyword evidence="4 9" id="KW-0732">Signal</keyword>
<feature type="signal peptide" evidence="9">
    <location>
        <begin position="1"/>
        <end position="16"/>
    </location>
</feature>
<keyword evidence="11" id="KW-1185">Reference proteome</keyword>
<evidence type="ECO:0000313" key="11">
    <source>
        <dbReference type="Proteomes" id="UP000299102"/>
    </source>
</evidence>
<comment type="similarity">
    <text evidence="2">Belongs to the SID1 family.</text>
</comment>
<dbReference type="Proteomes" id="UP000299102">
    <property type="component" value="Unassembled WGS sequence"/>
</dbReference>
<accession>A0A4C1WRJ5</accession>
<dbReference type="OrthoDB" id="416618at2759"/>
<dbReference type="GO" id="GO:0051033">
    <property type="term" value="F:RNA transmembrane transporter activity"/>
    <property type="evidence" value="ECO:0007669"/>
    <property type="project" value="TreeGrafter"/>
</dbReference>
<keyword evidence="5" id="KW-1133">Transmembrane helix</keyword>
<evidence type="ECO:0000256" key="9">
    <source>
        <dbReference type="SAM" id="SignalP"/>
    </source>
</evidence>
<dbReference type="GO" id="GO:0005764">
    <property type="term" value="C:lysosome"/>
    <property type="evidence" value="ECO:0007669"/>
    <property type="project" value="TreeGrafter"/>
</dbReference>
<feature type="region of interest" description="Disordered" evidence="8">
    <location>
        <begin position="65"/>
        <end position="126"/>
    </location>
</feature>
<dbReference type="EMBL" id="BGZK01000629">
    <property type="protein sequence ID" value="GBP53583.1"/>
    <property type="molecule type" value="Genomic_DNA"/>
</dbReference>
<evidence type="ECO:0000256" key="4">
    <source>
        <dbReference type="ARBA" id="ARBA00022729"/>
    </source>
</evidence>
<evidence type="ECO:0000256" key="1">
    <source>
        <dbReference type="ARBA" id="ARBA00004141"/>
    </source>
</evidence>
<dbReference type="PANTHER" id="PTHR12185:SF14">
    <property type="entry name" value="CHOLESTEROL UPTAKE PROTEIN 1"/>
    <property type="match status" value="1"/>
</dbReference>